<feature type="compositionally biased region" description="Pro residues" evidence="3">
    <location>
        <begin position="157"/>
        <end position="166"/>
    </location>
</feature>
<dbReference type="GO" id="GO:0031347">
    <property type="term" value="P:regulation of defense response"/>
    <property type="evidence" value="ECO:0007669"/>
    <property type="project" value="UniProtKB-UniRule"/>
</dbReference>
<feature type="region of interest" description="Disordered" evidence="3">
    <location>
        <begin position="142"/>
        <end position="220"/>
    </location>
</feature>
<dbReference type="EMBL" id="KM668017">
    <property type="protein sequence ID" value="AKN91659.1"/>
    <property type="molecule type" value="mRNA"/>
</dbReference>
<dbReference type="GO" id="GO:0005634">
    <property type="term" value="C:nucleus"/>
    <property type="evidence" value="ECO:0007669"/>
    <property type="project" value="UniProtKB-SubCell"/>
</dbReference>
<sequence>MKRKSRLVKCKLRDKVKFQVRRRDTNASPLPPRISHSPAHSPRTLSPLEVQHIHQNTTRRCKITLNRSGNRSPDPKSNTMQPGETVFRSALDKPLHQLTEDDISQVTREDCRRYLKEKGMRRPSWNKSQAIQQVISLKTLLEATPETESPRRRLYIPRPPPHPPDNTPRVRFSAVPPNSSVSERGASAETPISVPAEEPVPCRQHDPPNPDDPADPLPPVHAAVTENASVSPRTTGMAEESAGQMTIFYCGKVNVYDDVPGDKAQAIMHLAASPFAPPQDASSDVIPTLRPLQCQLDTPGVKAAPNSIVANFPTLPTVKGADSGQLLWEESNIAREDNLEGSTSRKASLQRYFEKKKDRFKNKRKVAVPSASLDVFLSHLVGDQISNDHWNLNDACSPSQPRPPQTPNRCNSVDNVAKNGILKADLNNKGDADLSCCLDFSSKQINAWCLCLGC</sequence>
<evidence type="ECO:0000256" key="1">
    <source>
        <dbReference type="ARBA" id="ARBA00008614"/>
    </source>
</evidence>
<feature type="domain" description="Tify" evidence="4">
    <location>
        <begin position="238"/>
        <end position="273"/>
    </location>
</feature>
<comment type="similarity">
    <text evidence="1 2">Belongs to the TIFY/JAZ family.</text>
</comment>
<dbReference type="GO" id="GO:0009611">
    <property type="term" value="P:response to wounding"/>
    <property type="evidence" value="ECO:0007669"/>
    <property type="project" value="UniProtKB-UniRule"/>
</dbReference>
<feature type="region of interest" description="Disordered" evidence="3">
    <location>
        <begin position="22"/>
        <end position="44"/>
    </location>
</feature>
<evidence type="ECO:0000256" key="3">
    <source>
        <dbReference type="SAM" id="MobiDB-lite"/>
    </source>
</evidence>
<dbReference type="InterPro" id="IPR040390">
    <property type="entry name" value="TIFY/JAZ"/>
</dbReference>
<dbReference type="PROSITE" id="PS51320">
    <property type="entry name" value="TIFY"/>
    <property type="match status" value="1"/>
</dbReference>
<keyword evidence="2" id="KW-0539">Nucleus</keyword>
<proteinExistence type="evidence at transcript level"/>
<name>A0A190V573_POPTR</name>
<dbReference type="GO" id="GO:2000022">
    <property type="term" value="P:regulation of jasmonic acid mediated signaling pathway"/>
    <property type="evidence" value="ECO:0007669"/>
    <property type="project" value="UniProtKB-UniRule"/>
</dbReference>
<gene>
    <name evidence="5" type="primary">BS2</name>
</gene>
<reference evidence="5" key="1">
    <citation type="submission" date="2014-09" db="EMBL/GenBank/DDBJ databases">
        <title>BIG SEEDS1 Mediates a Conserved Pathway Determining Seed Size.</title>
        <authorList>
            <person name="Ge L."/>
            <person name="Yu J."/>
            <person name="Wang H."/>
            <person name="Luth D."/>
            <person name="Bai G."/>
            <person name="Wang K."/>
            <person name="Chen R."/>
        </authorList>
    </citation>
    <scope>NUCLEOTIDE SEQUENCE</scope>
</reference>
<comment type="domain">
    <text evidence="2">The jas domain is required for interaction with COI1.</text>
</comment>
<evidence type="ECO:0000256" key="2">
    <source>
        <dbReference type="RuleBase" id="RU369065"/>
    </source>
</evidence>
<dbReference type="AlphaFoldDB" id="A0A190V573"/>
<protein>
    <recommendedName>
        <fullName evidence="2">Protein TIFY</fullName>
    </recommendedName>
    <alternativeName>
        <fullName evidence="2">Jasmonate ZIM domain-containing protein</fullName>
    </alternativeName>
</protein>
<comment type="subcellular location">
    <subcellularLocation>
        <location evidence="2">Nucleus</location>
    </subcellularLocation>
</comment>
<evidence type="ECO:0000259" key="4">
    <source>
        <dbReference type="PROSITE" id="PS51320"/>
    </source>
</evidence>
<dbReference type="PANTHER" id="PTHR33077">
    <property type="entry name" value="PROTEIN TIFY 4A-RELATED-RELATED"/>
    <property type="match status" value="1"/>
</dbReference>
<dbReference type="ExpressionAtlas" id="A0A190V573">
    <property type="expression patterns" value="baseline and differential"/>
</dbReference>
<comment type="function">
    <text evidence="2">Repressor of jasmonate responses.</text>
</comment>
<dbReference type="InterPro" id="IPR010399">
    <property type="entry name" value="Tify_dom"/>
</dbReference>
<accession>A0A190V573</accession>
<organism evidence="5">
    <name type="scientific">Populus trichocarpa</name>
    <name type="common">Western balsam poplar</name>
    <name type="synonym">Populus balsamifera subsp. trichocarpa</name>
    <dbReference type="NCBI Taxonomy" id="3694"/>
    <lineage>
        <taxon>Eukaryota</taxon>
        <taxon>Viridiplantae</taxon>
        <taxon>Streptophyta</taxon>
        <taxon>Embryophyta</taxon>
        <taxon>Tracheophyta</taxon>
        <taxon>Spermatophyta</taxon>
        <taxon>Magnoliopsida</taxon>
        <taxon>eudicotyledons</taxon>
        <taxon>Gunneridae</taxon>
        <taxon>Pentapetalae</taxon>
        <taxon>rosids</taxon>
        <taxon>fabids</taxon>
        <taxon>Malpighiales</taxon>
        <taxon>Salicaceae</taxon>
        <taxon>Saliceae</taxon>
        <taxon>Populus</taxon>
    </lineage>
</organism>
<evidence type="ECO:0000313" key="5">
    <source>
        <dbReference type="EMBL" id="AKN91659.1"/>
    </source>
</evidence>
<keyword evidence="2" id="KW-1184">Jasmonic acid signaling pathway</keyword>
<dbReference type="SMART" id="SM00979">
    <property type="entry name" value="TIFY"/>
    <property type="match status" value="1"/>
</dbReference>
<dbReference type="PANTHER" id="PTHR33077:SF60">
    <property type="entry name" value="TIFY DOMAIN-CONTAINING PROTEIN"/>
    <property type="match status" value="1"/>
</dbReference>
<dbReference type="Pfam" id="PF06200">
    <property type="entry name" value="tify"/>
    <property type="match status" value="1"/>
</dbReference>